<feature type="transmembrane region" description="Helical" evidence="2">
    <location>
        <begin position="203"/>
        <end position="224"/>
    </location>
</feature>
<organism evidence="3 4">
    <name type="scientific">Pseudomyxococcus hansupus</name>
    <dbReference type="NCBI Taxonomy" id="1297742"/>
    <lineage>
        <taxon>Bacteria</taxon>
        <taxon>Pseudomonadati</taxon>
        <taxon>Myxococcota</taxon>
        <taxon>Myxococcia</taxon>
        <taxon>Myxococcales</taxon>
        <taxon>Cystobacterineae</taxon>
        <taxon>Myxococcaceae</taxon>
        <taxon>Pseudomyxococcus</taxon>
    </lineage>
</organism>
<dbReference type="Proteomes" id="UP000009026">
    <property type="component" value="Chromosome"/>
</dbReference>
<evidence type="ECO:0000256" key="2">
    <source>
        <dbReference type="SAM" id="Phobius"/>
    </source>
</evidence>
<keyword evidence="4" id="KW-1185">Reference proteome</keyword>
<reference evidence="3 4" key="1">
    <citation type="journal article" date="2016" name="PLoS ONE">
        <title>Complete Genome Sequence and Comparative Genomics of a Novel Myxobacterium Myxococcus hansupus.</title>
        <authorList>
            <person name="Sharma G."/>
            <person name="Narwani T."/>
            <person name="Subramanian S."/>
        </authorList>
    </citation>
    <scope>NUCLEOTIDE SEQUENCE [LARGE SCALE GENOMIC DNA]</scope>
    <source>
        <strain evidence="4">mixupus</strain>
    </source>
</reference>
<sequence>MEAPSALPCPRCQSPRAAGPECPRCGIIYAKAEARAARQREHETPPPPEEAPPLVDPAWLTTPDLRSDVLPPETPAWDVDAQEAALEHRLRTWAIPVALLVAFFAVKGNFSGSLVRLITMPFHELGHAITAWLCGEAALPTLWKTVHFGRAPLLSLLLAAGLGLLVYVNWKRRRWVWVASGAFVLAVQAVCTLFLSARTVDMLIVFNGDAGMMVLGTALMLTFYSPAGSYIHRQALRWGFLPLGALSLMDGFDTWWASKRNFSAIPFGRSEGIGLSDASRLSGTHQWGDEQLVRRFLLVGVLCLVCVAVVYGVMFFRGRARLAAR</sequence>
<feature type="transmembrane region" description="Helical" evidence="2">
    <location>
        <begin position="175"/>
        <end position="197"/>
    </location>
</feature>
<protein>
    <submittedName>
        <fullName evidence="3">Uncharacterized protein</fullName>
    </submittedName>
</protein>
<keyword evidence="2" id="KW-0472">Membrane</keyword>
<evidence type="ECO:0000256" key="1">
    <source>
        <dbReference type="SAM" id="MobiDB-lite"/>
    </source>
</evidence>
<accession>A0A0H4WWK3</accession>
<evidence type="ECO:0000313" key="4">
    <source>
        <dbReference type="Proteomes" id="UP000009026"/>
    </source>
</evidence>
<dbReference type="AlphaFoldDB" id="A0A0H4WWK3"/>
<proteinExistence type="predicted"/>
<dbReference type="OrthoDB" id="185917at2"/>
<dbReference type="RefSeq" id="WP_002637159.1">
    <property type="nucleotide sequence ID" value="NZ_CP012109.1"/>
</dbReference>
<dbReference type="eggNOG" id="ENOG502ZBQY">
    <property type="taxonomic scope" value="Bacteria"/>
</dbReference>
<evidence type="ECO:0000313" key="3">
    <source>
        <dbReference type="EMBL" id="AKQ67776.1"/>
    </source>
</evidence>
<feature type="transmembrane region" description="Helical" evidence="2">
    <location>
        <begin position="296"/>
        <end position="316"/>
    </location>
</feature>
<gene>
    <name evidence="3" type="ORF">A176_004688</name>
</gene>
<feature type="transmembrane region" description="Helical" evidence="2">
    <location>
        <begin position="148"/>
        <end position="168"/>
    </location>
</feature>
<keyword evidence="2" id="KW-1133">Transmembrane helix</keyword>
<feature type="region of interest" description="Disordered" evidence="1">
    <location>
        <begin position="1"/>
        <end position="22"/>
    </location>
</feature>
<dbReference type="KEGG" id="mym:A176_004688"/>
<feature type="compositionally biased region" description="Pro residues" evidence="1">
    <location>
        <begin position="45"/>
        <end position="55"/>
    </location>
</feature>
<feature type="transmembrane region" description="Helical" evidence="2">
    <location>
        <begin position="236"/>
        <end position="257"/>
    </location>
</feature>
<name>A0A0H4WWK3_9BACT</name>
<feature type="region of interest" description="Disordered" evidence="1">
    <location>
        <begin position="36"/>
        <end position="56"/>
    </location>
</feature>
<dbReference type="PATRIC" id="fig|1297742.4.peg.4735"/>
<dbReference type="EMBL" id="CP012109">
    <property type="protein sequence ID" value="AKQ67776.1"/>
    <property type="molecule type" value="Genomic_DNA"/>
</dbReference>
<feature type="transmembrane region" description="Helical" evidence="2">
    <location>
        <begin position="93"/>
        <end position="110"/>
    </location>
</feature>
<keyword evidence="2" id="KW-0812">Transmembrane</keyword>